<dbReference type="EMBL" id="AZBU02000012">
    <property type="protein sequence ID" value="TKR59341.1"/>
    <property type="molecule type" value="Genomic_DNA"/>
</dbReference>
<proteinExistence type="predicted"/>
<organism evidence="1 2">
    <name type="scientific">Steinernema carpocapsae</name>
    <name type="common">Entomopathogenic nematode</name>
    <dbReference type="NCBI Taxonomy" id="34508"/>
    <lineage>
        <taxon>Eukaryota</taxon>
        <taxon>Metazoa</taxon>
        <taxon>Ecdysozoa</taxon>
        <taxon>Nematoda</taxon>
        <taxon>Chromadorea</taxon>
        <taxon>Rhabditida</taxon>
        <taxon>Tylenchina</taxon>
        <taxon>Panagrolaimomorpha</taxon>
        <taxon>Strongyloidoidea</taxon>
        <taxon>Steinernematidae</taxon>
        <taxon>Steinernema</taxon>
    </lineage>
</organism>
<evidence type="ECO:0000313" key="1">
    <source>
        <dbReference type="EMBL" id="TKR59341.1"/>
    </source>
</evidence>
<sequence length="139" mass="15726">MTLDSSTAFKVVDIPLKCTSIIFAQSLLFLPGTNDSSLLVIGQYGTGHYGTGQYGTWTLWYHINLAHSREALSSGSLFEHRPRASPIHWKTRSSPIPLHRPRATRNLPLTTSQFSTTTWRLTWRGFNPANPNARNESWR</sequence>
<evidence type="ECO:0000313" key="2">
    <source>
        <dbReference type="Proteomes" id="UP000298663"/>
    </source>
</evidence>
<dbReference type="AlphaFoldDB" id="A0A4U5LTE4"/>
<name>A0A4U5LTE4_STECR</name>
<reference evidence="1 2" key="1">
    <citation type="journal article" date="2015" name="Genome Biol.">
        <title>Comparative genomics of Steinernema reveals deeply conserved gene regulatory networks.</title>
        <authorList>
            <person name="Dillman A.R."/>
            <person name="Macchietto M."/>
            <person name="Porter C.F."/>
            <person name="Rogers A."/>
            <person name="Williams B."/>
            <person name="Antoshechkin I."/>
            <person name="Lee M.M."/>
            <person name="Goodwin Z."/>
            <person name="Lu X."/>
            <person name="Lewis E.E."/>
            <person name="Goodrich-Blair H."/>
            <person name="Stock S.P."/>
            <person name="Adams B.J."/>
            <person name="Sternberg P.W."/>
            <person name="Mortazavi A."/>
        </authorList>
    </citation>
    <scope>NUCLEOTIDE SEQUENCE [LARGE SCALE GENOMIC DNA]</scope>
    <source>
        <strain evidence="1 2">ALL</strain>
    </source>
</reference>
<reference evidence="1 2" key="2">
    <citation type="journal article" date="2019" name="G3 (Bethesda)">
        <title>Hybrid Assembly of the Genome of the Entomopathogenic Nematode Steinernema carpocapsae Identifies the X-Chromosome.</title>
        <authorList>
            <person name="Serra L."/>
            <person name="Macchietto M."/>
            <person name="Macias-Munoz A."/>
            <person name="McGill C.J."/>
            <person name="Rodriguez I.M."/>
            <person name="Rodriguez B."/>
            <person name="Murad R."/>
            <person name="Mortazavi A."/>
        </authorList>
    </citation>
    <scope>NUCLEOTIDE SEQUENCE [LARGE SCALE GENOMIC DNA]</scope>
    <source>
        <strain evidence="1 2">ALL</strain>
    </source>
</reference>
<keyword evidence="2" id="KW-1185">Reference proteome</keyword>
<dbReference type="Proteomes" id="UP000298663">
    <property type="component" value="Unassembled WGS sequence"/>
</dbReference>
<gene>
    <name evidence="1" type="ORF">L596_029028</name>
</gene>
<comment type="caution">
    <text evidence="1">The sequence shown here is derived from an EMBL/GenBank/DDBJ whole genome shotgun (WGS) entry which is preliminary data.</text>
</comment>
<accession>A0A4U5LTE4</accession>
<protein>
    <submittedName>
        <fullName evidence="1">Uncharacterized protein</fullName>
    </submittedName>
</protein>